<accession>A0AAV2EIM3</accession>
<dbReference type="Proteomes" id="UP001497516">
    <property type="component" value="Chromosome 4"/>
</dbReference>
<proteinExistence type="predicted"/>
<dbReference type="AlphaFoldDB" id="A0AAV2EIM3"/>
<organism evidence="2 3">
    <name type="scientific">Linum trigynum</name>
    <dbReference type="NCBI Taxonomy" id="586398"/>
    <lineage>
        <taxon>Eukaryota</taxon>
        <taxon>Viridiplantae</taxon>
        <taxon>Streptophyta</taxon>
        <taxon>Embryophyta</taxon>
        <taxon>Tracheophyta</taxon>
        <taxon>Spermatophyta</taxon>
        <taxon>Magnoliopsida</taxon>
        <taxon>eudicotyledons</taxon>
        <taxon>Gunneridae</taxon>
        <taxon>Pentapetalae</taxon>
        <taxon>rosids</taxon>
        <taxon>fabids</taxon>
        <taxon>Malpighiales</taxon>
        <taxon>Linaceae</taxon>
        <taxon>Linum</taxon>
    </lineage>
</organism>
<evidence type="ECO:0000313" key="3">
    <source>
        <dbReference type="Proteomes" id="UP001497516"/>
    </source>
</evidence>
<reference evidence="2 3" key="1">
    <citation type="submission" date="2024-04" db="EMBL/GenBank/DDBJ databases">
        <authorList>
            <person name="Fracassetti M."/>
        </authorList>
    </citation>
    <scope>NUCLEOTIDE SEQUENCE [LARGE SCALE GENOMIC DNA]</scope>
</reference>
<keyword evidence="3" id="KW-1185">Reference proteome</keyword>
<gene>
    <name evidence="2" type="ORF">LTRI10_LOCUS26901</name>
</gene>
<feature type="region of interest" description="Disordered" evidence="1">
    <location>
        <begin position="34"/>
        <end position="53"/>
    </location>
</feature>
<sequence>MVWWLLKQTTDLGDRNLSIGDVVRNATSEKISIGDRALPNDDKKPPIGGGQHFDIQHRRSFEVSRNPKMIFGIGIGGGAEGLKQMAASKGFGLGAAQLLDFLLAVGQGKEG</sequence>
<protein>
    <submittedName>
        <fullName evidence="2">Uncharacterized protein</fullName>
    </submittedName>
</protein>
<dbReference type="EMBL" id="OZ034817">
    <property type="protein sequence ID" value="CAL1385789.1"/>
    <property type="molecule type" value="Genomic_DNA"/>
</dbReference>
<evidence type="ECO:0000256" key="1">
    <source>
        <dbReference type="SAM" id="MobiDB-lite"/>
    </source>
</evidence>
<evidence type="ECO:0000313" key="2">
    <source>
        <dbReference type="EMBL" id="CAL1385789.1"/>
    </source>
</evidence>
<name>A0AAV2EIM3_9ROSI</name>